<dbReference type="InterPro" id="IPR010285">
    <property type="entry name" value="DNA_helicase_pif1-like_DEAD"/>
</dbReference>
<proteinExistence type="inferred from homology"/>
<dbReference type="GO" id="GO:0006310">
    <property type="term" value="P:DNA recombination"/>
    <property type="evidence" value="ECO:0007669"/>
    <property type="project" value="UniProtKB-KW"/>
</dbReference>
<evidence type="ECO:0000259" key="2">
    <source>
        <dbReference type="Pfam" id="PF05970"/>
    </source>
</evidence>
<dbReference type="AlphaFoldDB" id="A0A0B1S9S3"/>
<dbReference type="Pfam" id="PF21530">
    <property type="entry name" value="Pif1_2B_dom"/>
    <property type="match status" value="1"/>
</dbReference>
<dbReference type="InterPro" id="IPR049163">
    <property type="entry name" value="Pif1-like_2B_dom"/>
</dbReference>
<keyword evidence="5" id="KW-1185">Reference proteome</keyword>
<dbReference type="GO" id="GO:0000723">
    <property type="term" value="P:telomere maintenance"/>
    <property type="evidence" value="ECO:0007669"/>
    <property type="project" value="InterPro"/>
</dbReference>
<dbReference type="EMBL" id="KN602347">
    <property type="protein sequence ID" value="KHJ79985.1"/>
    <property type="molecule type" value="Genomic_DNA"/>
</dbReference>
<sequence>MTRQSLSEAPVAPKQALESVGKLLRDIMQMDASFGGIIVLLGDDFRKVLPVVRRGGKRERLLIASKIVTLAALQGNKWKKYLLEVGNGHLPVSANDEIPVPQELLSTGSLVDEIYPPFLNGKCYDLSKMIIVTPRKVESLQISDYALERMPGDELSFSSVDSIITEDPSDMLNMPTEFLNKMTPPGFLPHQVRIKPGCIVMLLRNLDLKKAYATEHG</sequence>
<dbReference type="OrthoDB" id="10056572at2759"/>
<organism evidence="4 5">
    <name type="scientific">Oesophagostomum dentatum</name>
    <name type="common">Nodular worm</name>
    <dbReference type="NCBI Taxonomy" id="61180"/>
    <lineage>
        <taxon>Eukaryota</taxon>
        <taxon>Metazoa</taxon>
        <taxon>Ecdysozoa</taxon>
        <taxon>Nematoda</taxon>
        <taxon>Chromadorea</taxon>
        <taxon>Rhabditida</taxon>
        <taxon>Rhabditina</taxon>
        <taxon>Rhabditomorpha</taxon>
        <taxon>Strongyloidea</taxon>
        <taxon>Strongylidae</taxon>
        <taxon>Oesophagostomum</taxon>
    </lineage>
</organism>
<dbReference type="Proteomes" id="UP000053660">
    <property type="component" value="Unassembled WGS sequence"/>
</dbReference>
<keyword evidence="1" id="KW-0234">DNA repair</keyword>
<gene>
    <name evidence="4" type="ORF">OESDEN_20350</name>
</gene>
<evidence type="ECO:0000313" key="4">
    <source>
        <dbReference type="EMBL" id="KHJ79985.1"/>
    </source>
</evidence>
<dbReference type="GO" id="GO:0005524">
    <property type="term" value="F:ATP binding"/>
    <property type="evidence" value="ECO:0007669"/>
    <property type="project" value="UniProtKB-KW"/>
</dbReference>
<protein>
    <recommendedName>
        <fullName evidence="1">ATP-dependent DNA helicase</fullName>
        <ecNumber evidence="1">5.6.2.3</ecNumber>
    </recommendedName>
</protein>
<keyword evidence="1" id="KW-0233">DNA recombination</keyword>
<comment type="cofactor">
    <cofactor evidence="1">
        <name>Mg(2+)</name>
        <dbReference type="ChEBI" id="CHEBI:18420"/>
    </cofactor>
</comment>
<evidence type="ECO:0000259" key="3">
    <source>
        <dbReference type="Pfam" id="PF21530"/>
    </source>
</evidence>
<comment type="catalytic activity">
    <reaction evidence="1">
        <text>ATP + H2O = ADP + phosphate + H(+)</text>
        <dbReference type="Rhea" id="RHEA:13065"/>
        <dbReference type="ChEBI" id="CHEBI:15377"/>
        <dbReference type="ChEBI" id="CHEBI:15378"/>
        <dbReference type="ChEBI" id="CHEBI:30616"/>
        <dbReference type="ChEBI" id="CHEBI:43474"/>
        <dbReference type="ChEBI" id="CHEBI:456216"/>
        <dbReference type="EC" id="5.6.2.3"/>
    </reaction>
</comment>
<keyword evidence="1" id="KW-0378">Hydrolase</keyword>
<evidence type="ECO:0000256" key="1">
    <source>
        <dbReference type="RuleBase" id="RU363044"/>
    </source>
</evidence>
<dbReference type="EC" id="5.6.2.3" evidence="1"/>
<evidence type="ECO:0000313" key="5">
    <source>
        <dbReference type="Proteomes" id="UP000053660"/>
    </source>
</evidence>
<feature type="domain" description="DNA helicase Pif1-like DEAD-box helicase" evidence="2">
    <location>
        <begin position="7"/>
        <end position="63"/>
    </location>
</feature>
<dbReference type="Pfam" id="PF05970">
    <property type="entry name" value="PIF1"/>
    <property type="match status" value="1"/>
</dbReference>
<keyword evidence="1" id="KW-0067">ATP-binding</keyword>
<dbReference type="PANTHER" id="PTHR10492">
    <property type="match status" value="1"/>
</dbReference>
<dbReference type="GO" id="GO:0006281">
    <property type="term" value="P:DNA repair"/>
    <property type="evidence" value="ECO:0007669"/>
    <property type="project" value="UniProtKB-KW"/>
</dbReference>
<comment type="similarity">
    <text evidence="1">Belongs to the helicase family.</text>
</comment>
<keyword evidence="1" id="KW-0227">DNA damage</keyword>
<dbReference type="GO" id="GO:0016887">
    <property type="term" value="F:ATP hydrolysis activity"/>
    <property type="evidence" value="ECO:0007669"/>
    <property type="project" value="RHEA"/>
</dbReference>
<keyword evidence="1" id="KW-0547">Nucleotide-binding</keyword>
<keyword evidence="1" id="KW-0347">Helicase</keyword>
<dbReference type="PANTHER" id="PTHR10492:SF57">
    <property type="entry name" value="ATP-DEPENDENT DNA HELICASE"/>
    <property type="match status" value="1"/>
</dbReference>
<dbReference type="GO" id="GO:0043139">
    <property type="term" value="F:5'-3' DNA helicase activity"/>
    <property type="evidence" value="ECO:0007669"/>
    <property type="project" value="UniProtKB-EC"/>
</dbReference>
<name>A0A0B1S9S3_OESDE</name>
<reference evidence="4 5" key="1">
    <citation type="submission" date="2014-03" db="EMBL/GenBank/DDBJ databases">
        <title>Draft genome of the hookworm Oesophagostomum dentatum.</title>
        <authorList>
            <person name="Mitreva M."/>
        </authorList>
    </citation>
    <scope>NUCLEOTIDE SEQUENCE [LARGE SCALE GENOMIC DNA]</scope>
    <source>
        <strain evidence="4 5">OD-Hann</strain>
    </source>
</reference>
<feature type="domain" description="DNA helicase Pif1-like 2B" evidence="3">
    <location>
        <begin position="177"/>
        <end position="208"/>
    </location>
</feature>
<accession>A0A0B1S9S3</accession>